<protein>
    <submittedName>
        <fullName evidence="2">GNAT family N-acetyltransferase</fullName>
    </submittedName>
</protein>
<comment type="caution">
    <text evidence="2">The sequence shown here is derived from an EMBL/GenBank/DDBJ whole genome shotgun (WGS) entry which is preliminary data.</text>
</comment>
<proteinExistence type="predicted"/>
<evidence type="ECO:0000313" key="2">
    <source>
        <dbReference type="EMBL" id="MBD2621013.1"/>
    </source>
</evidence>
<dbReference type="Pfam" id="PF00583">
    <property type="entry name" value="Acetyltransf_1"/>
    <property type="match status" value="1"/>
</dbReference>
<gene>
    <name evidence="2" type="ORF">H6G48_04660</name>
</gene>
<dbReference type="SUPFAM" id="SSF55729">
    <property type="entry name" value="Acyl-CoA N-acyltransferases (Nat)"/>
    <property type="match status" value="2"/>
</dbReference>
<dbReference type="Gene3D" id="3.40.630.30">
    <property type="match status" value="1"/>
</dbReference>
<feature type="domain" description="N-acetyltransferase" evidence="1">
    <location>
        <begin position="1"/>
        <end position="124"/>
    </location>
</feature>
<dbReference type="EMBL" id="JACJSW010000061">
    <property type="protein sequence ID" value="MBD2621013.1"/>
    <property type="molecule type" value="Genomic_DNA"/>
</dbReference>
<evidence type="ECO:0000313" key="3">
    <source>
        <dbReference type="Proteomes" id="UP000636187"/>
    </source>
</evidence>
<dbReference type="PANTHER" id="PTHR43072">
    <property type="entry name" value="N-ACETYLTRANSFERASE"/>
    <property type="match status" value="1"/>
</dbReference>
<name>A0ABR8HQF0_9CHRO</name>
<reference evidence="2 3" key="1">
    <citation type="journal article" date="2020" name="ISME J.">
        <title>Comparative genomics reveals insights into cyanobacterial evolution and habitat adaptation.</title>
        <authorList>
            <person name="Chen M.Y."/>
            <person name="Teng W.K."/>
            <person name="Zhao L."/>
            <person name="Hu C.X."/>
            <person name="Zhou Y.K."/>
            <person name="Han B.P."/>
            <person name="Song L.R."/>
            <person name="Shu W.S."/>
        </authorList>
    </citation>
    <scope>NUCLEOTIDE SEQUENCE [LARGE SCALE GENOMIC DNA]</scope>
    <source>
        <strain evidence="2 3">FACHB-1344</strain>
    </source>
</reference>
<dbReference type="CDD" id="cd04301">
    <property type="entry name" value="NAT_SF"/>
    <property type="match status" value="1"/>
</dbReference>
<evidence type="ECO:0000259" key="1">
    <source>
        <dbReference type="PROSITE" id="PS51186"/>
    </source>
</evidence>
<organism evidence="2 3">
    <name type="scientific">Microcystis flos-aquae FACHB-1344</name>
    <dbReference type="NCBI Taxonomy" id="2692899"/>
    <lineage>
        <taxon>Bacteria</taxon>
        <taxon>Bacillati</taxon>
        <taxon>Cyanobacteriota</taxon>
        <taxon>Cyanophyceae</taxon>
        <taxon>Oscillatoriophycideae</taxon>
        <taxon>Chroococcales</taxon>
        <taxon>Microcystaceae</taxon>
        <taxon>Microcystis</taxon>
    </lineage>
</organism>
<accession>A0ABR8HQF0</accession>
<keyword evidence="3" id="KW-1185">Reference proteome</keyword>
<dbReference type="PROSITE" id="PS51186">
    <property type="entry name" value="GNAT"/>
    <property type="match status" value="1"/>
</dbReference>
<dbReference type="InterPro" id="IPR000182">
    <property type="entry name" value="GNAT_dom"/>
</dbReference>
<dbReference type="Proteomes" id="UP000636187">
    <property type="component" value="Unassembled WGS sequence"/>
</dbReference>
<dbReference type="InterPro" id="IPR016181">
    <property type="entry name" value="Acyl_CoA_acyltransferase"/>
</dbReference>
<sequence>MTFPSYQPALQSLQFEDSLVAIGASVEQKPVGLGLARLYPEEEAAIILSIFVESPYRCQGIGTALLAHLEQVFKQRGCRYVELVYTSDQTTTLALEHILKKAGWTPPELRVLICKALPEEMIKASWVHKYSLPAGFTIFPWSDLTEVERSSILEKQNTQAWYPEVLSPFSEEEDKIEPLNSLGLRYQKEVIGWMITHRLAPDTIRYTSLFVKKELQKVGRGIPLLAESIKIQYSSHIPYGMWTVSKDNPAMLSFVKRRMASYMMSIKESRGVSKVL</sequence>